<dbReference type="EMBL" id="CM055745">
    <property type="protein sequence ID" value="KAJ7998085.1"/>
    <property type="molecule type" value="Genomic_DNA"/>
</dbReference>
<comment type="caution">
    <text evidence="1">The sequence shown here is derived from an EMBL/GenBank/DDBJ whole genome shotgun (WGS) entry which is preliminary data.</text>
</comment>
<keyword evidence="2" id="KW-1185">Reference proteome</keyword>
<protein>
    <submittedName>
        <fullName evidence="1">Uncharacterized protein</fullName>
    </submittedName>
</protein>
<organism evidence="1 2">
    <name type="scientific">Dallia pectoralis</name>
    <name type="common">Alaska blackfish</name>
    <dbReference type="NCBI Taxonomy" id="75939"/>
    <lineage>
        <taxon>Eukaryota</taxon>
        <taxon>Metazoa</taxon>
        <taxon>Chordata</taxon>
        <taxon>Craniata</taxon>
        <taxon>Vertebrata</taxon>
        <taxon>Euteleostomi</taxon>
        <taxon>Actinopterygii</taxon>
        <taxon>Neopterygii</taxon>
        <taxon>Teleostei</taxon>
        <taxon>Protacanthopterygii</taxon>
        <taxon>Esociformes</taxon>
        <taxon>Umbridae</taxon>
        <taxon>Dallia</taxon>
    </lineage>
</organism>
<sequence length="131" mass="14672">MASSSSNQSAYAGLKNTLKFQWKVTGMMERFVFGKKVLFEILKLTADDVYCLQQNGVDKFLAVTFYTIIKLEEVRVLCKAKATSLAALGIDVESMCTHNQRALTVPTYSPFVSDEILVHYLSRYTTVMPGV</sequence>
<gene>
    <name evidence="1" type="ORF">DPEC_G00218890</name>
</gene>
<proteinExistence type="predicted"/>
<evidence type="ECO:0000313" key="1">
    <source>
        <dbReference type="EMBL" id="KAJ7998085.1"/>
    </source>
</evidence>
<accession>A0ACC2G3H7</accession>
<dbReference type="Proteomes" id="UP001157502">
    <property type="component" value="Chromosome 18"/>
</dbReference>
<reference evidence="1" key="1">
    <citation type="submission" date="2021-05" db="EMBL/GenBank/DDBJ databases">
        <authorList>
            <person name="Pan Q."/>
            <person name="Jouanno E."/>
            <person name="Zahm M."/>
            <person name="Klopp C."/>
            <person name="Cabau C."/>
            <person name="Louis A."/>
            <person name="Berthelot C."/>
            <person name="Parey E."/>
            <person name="Roest Crollius H."/>
            <person name="Montfort J."/>
            <person name="Robinson-Rechavi M."/>
            <person name="Bouchez O."/>
            <person name="Lampietro C."/>
            <person name="Lopez Roques C."/>
            <person name="Donnadieu C."/>
            <person name="Postlethwait J."/>
            <person name="Bobe J."/>
            <person name="Dillon D."/>
            <person name="Chandos A."/>
            <person name="von Hippel F."/>
            <person name="Guiguen Y."/>
        </authorList>
    </citation>
    <scope>NUCLEOTIDE SEQUENCE</scope>
    <source>
        <strain evidence="1">YG-Jan2019</strain>
    </source>
</reference>
<evidence type="ECO:0000313" key="2">
    <source>
        <dbReference type="Proteomes" id="UP001157502"/>
    </source>
</evidence>
<name>A0ACC2G3H7_DALPE</name>